<dbReference type="GeneID" id="48276860"/>
<evidence type="ECO:0000256" key="4">
    <source>
        <dbReference type="ARBA" id="ARBA00022544"/>
    </source>
</evidence>
<feature type="transmembrane region" description="Helical" evidence="8">
    <location>
        <begin position="252"/>
        <end position="276"/>
    </location>
</feature>
<dbReference type="AlphaFoldDB" id="A0A2S0K0F0"/>
<evidence type="ECO:0000256" key="7">
    <source>
        <dbReference type="ARBA" id="ARBA00023136"/>
    </source>
</evidence>
<keyword evidence="6 8" id="KW-1133">Transmembrane helix</keyword>
<organism evidence="9 11">
    <name type="scientific">Lysinibacillus sphaericus</name>
    <name type="common">Bacillus sphaericus</name>
    <dbReference type="NCBI Taxonomy" id="1421"/>
    <lineage>
        <taxon>Bacteria</taxon>
        <taxon>Bacillati</taxon>
        <taxon>Bacillota</taxon>
        <taxon>Bacilli</taxon>
        <taxon>Bacillales</taxon>
        <taxon>Bacillaceae</taxon>
        <taxon>Lysinibacillus</taxon>
    </lineage>
</organism>
<feature type="transmembrane region" description="Helical" evidence="8">
    <location>
        <begin position="288"/>
        <end position="308"/>
    </location>
</feature>
<evidence type="ECO:0000313" key="10">
    <source>
        <dbReference type="EMBL" id="SUV17288.1"/>
    </source>
</evidence>
<dbReference type="GO" id="GO:0016020">
    <property type="term" value="C:membrane"/>
    <property type="evidence" value="ECO:0007669"/>
    <property type="project" value="UniProtKB-SubCell"/>
</dbReference>
<dbReference type="Pfam" id="PF03845">
    <property type="entry name" value="Spore_permease"/>
    <property type="match status" value="1"/>
</dbReference>
<keyword evidence="5 8" id="KW-0812">Transmembrane</keyword>
<accession>A0A2S0K0F0</accession>
<evidence type="ECO:0000313" key="12">
    <source>
        <dbReference type="Proteomes" id="UP000255295"/>
    </source>
</evidence>
<evidence type="ECO:0000256" key="3">
    <source>
        <dbReference type="ARBA" id="ARBA00022448"/>
    </source>
</evidence>
<dbReference type="EMBL" id="CP019980">
    <property type="protein sequence ID" value="AVK96873.1"/>
    <property type="molecule type" value="Genomic_DNA"/>
</dbReference>
<comment type="similarity">
    <text evidence="2">Belongs to the amino acid-polyamine-organocation (APC) superfamily. Spore germination protein (SGP) (TC 2.A.3.9) family.</text>
</comment>
<keyword evidence="4" id="KW-0309">Germination</keyword>
<evidence type="ECO:0000256" key="1">
    <source>
        <dbReference type="ARBA" id="ARBA00004141"/>
    </source>
</evidence>
<feature type="transmembrane region" description="Helical" evidence="8">
    <location>
        <begin position="103"/>
        <end position="118"/>
    </location>
</feature>
<gene>
    <name evidence="10" type="primary">gerK</name>
    <name evidence="9" type="ORF">LS41612_11690</name>
    <name evidence="10" type="ORF">NCTC10338_02385</name>
</gene>
<proteinExistence type="inferred from homology"/>
<dbReference type="RefSeq" id="WP_024361627.1">
    <property type="nucleotide sequence ID" value="NZ_BJNS01000010.1"/>
</dbReference>
<feature type="transmembrane region" description="Helical" evidence="8">
    <location>
        <begin position="205"/>
        <end position="224"/>
    </location>
</feature>
<sequence>MNFSLSKGQFFLLMFFIETGIIYISFQTPLISESKNKAWVLFIVATTLHYLVLLFFERYYRYFYLNTFFQWVYKVYWFLMIATFLAYMVYVLASWVLPQTPEWIIIVFIVALSLYGNVSRPETVINIGVMFIPLIFIFIIFLMLAVPDLTWTNLLPLEFNNYKEIIQGIIHSVFAFMGAEMYLIYRPFLQKELTLKSKQILMYQLIIFVFYLISVMFSQMFFTIEEIKLVPEPIIYILKSQEVTFVKRLDIFFVYIWLSWSIITVLIFNLTIRVVHFGIGKKGTKKTTVFYHLLLAIVPIFLVKFKVIELMKNSFHYIILIFTFLLPILIILWNKWRGKTCIEKQ</sequence>
<dbReference type="GO" id="GO:0009847">
    <property type="term" value="P:spore germination"/>
    <property type="evidence" value="ECO:0007669"/>
    <property type="project" value="InterPro"/>
</dbReference>
<dbReference type="InterPro" id="IPR004761">
    <property type="entry name" value="Spore_GerAB"/>
</dbReference>
<name>A0A2S0K0F0_LYSSH</name>
<feature type="transmembrane region" description="Helical" evidence="8">
    <location>
        <begin position="12"/>
        <end position="32"/>
    </location>
</feature>
<protein>
    <submittedName>
        <fullName evidence="10">Germination protein GerKB1</fullName>
    </submittedName>
    <submittedName>
        <fullName evidence="9">Spore gernimation protein</fullName>
    </submittedName>
</protein>
<feature type="transmembrane region" description="Helical" evidence="8">
    <location>
        <begin position="125"/>
        <end position="145"/>
    </location>
</feature>
<keyword evidence="7 8" id="KW-0472">Membrane</keyword>
<evidence type="ECO:0000256" key="2">
    <source>
        <dbReference type="ARBA" id="ARBA00007998"/>
    </source>
</evidence>
<evidence type="ECO:0000313" key="11">
    <source>
        <dbReference type="Proteomes" id="UP000238825"/>
    </source>
</evidence>
<keyword evidence="3" id="KW-0813">Transport</keyword>
<dbReference type="PANTHER" id="PTHR34975:SF2">
    <property type="entry name" value="SPORE GERMINATION PROTEIN A2"/>
    <property type="match status" value="1"/>
</dbReference>
<evidence type="ECO:0000256" key="5">
    <source>
        <dbReference type="ARBA" id="ARBA00022692"/>
    </source>
</evidence>
<evidence type="ECO:0000256" key="6">
    <source>
        <dbReference type="ARBA" id="ARBA00022989"/>
    </source>
</evidence>
<dbReference type="Proteomes" id="UP000255295">
    <property type="component" value="Unassembled WGS sequence"/>
</dbReference>
<dbReference type="PANTHER" id="PTHR34975">
    <property type="entry name" value="SPORE GERMINATION PROTEIN A2"/>
    <property type="match status" value="1"/>
</dbReference>
<evidence type="ECO:0000313" key="9">
    <source>
        <dbReference type="EMBL" id="AVK96873.1"/>
    </source>
</evidence>
<dbReference type="EMBL" id="UFSZ01000001">
    <property type="protein sequence ID" value="SUV17288.1"/>
    <property type="molecule type" value="Genomic_DNA"/>
</dbReference>
<feature type="transmembrane region" description="Helical" evidence="8">
    <location>
        <begin position="314"/>
        <end position="334"/>
    </location>
</feature>
<dbReference type="Proteomes" id="UP000238825">
    <property type="component" value="Chromosome"/>
</dbReference>
<comment type="subcellular location">
    <subcellularLocation>
        <location evidence="1">Membrane</location>
        <topology evidence="1">Multi-pass membrane protein</topology>
    </subcellularLocation>
</comment>
<feature type="transmembrane region" description="Helical" evidence="8">
    <location>
        <begin position="165"/>
        <end position="185"/>
    </location>
</feature>
<feature type="transmembrane region" description="Helical" evidence="8">
    <location>
        <begin position="38"/>
        <end position="56"/>
    </location>
</feature>
<feature type="transmembrane region" description="Helical" evidence="8">
    <location>
        <begin position="76"/>
        <end position="97"/>
    </location>
</feature>
<evidence type="ECO:0000256" key="8">
    <source>
        <dbReference type="SAM" id="Phobius"/>
    </source>
</evidence>
<reference evidence="9 11" key="1">
    <citation type="submission" date="2017-03" db="EMBL/GenBank/DDBJ databases">
        <title>The whole genome sequencing and assembly of Lysinibacillus sphaericus DSM 28T strain.</title>
        <authorList>
            <person name="Lee Y.-J."/>
            <person name="Yi H."/>
            <person name="Bahn Y.-S."/>
            <person name="Kim J.F."/>
            <person name="Lee D.-W."/>
        </authorList>
    </citation>
    <scope>NUCLEOTIDE SEQUENCE [LARGE SCALE GENOMIC DNA]</scope>
    <source>
        <strain evidence="9 11">DSM 28</strain>
    </source>
</reference>
<reference evidence="10 12" key="2">
    <citation type="submission" date="2018-06" db="EMBL/GenBank/DDBJ databases">
        <authorList>
            <consortium name="Pathogen Informatics"/>
            <person name="Doyle S."/>
        </authorList>
    </citation>
    <scope>NUCLEOTIDE SEQUENCE [LARGE SCALE GENOMIC DNA]</scope>
    <source>
        <strain evidence="10 12">NCTC10338</strain>
    </source>
</reference>